<organism evidence="1 2">
    <name type="scientific">Ricinus communis</name>
    <name type="common">Castor bean</name>
    <dbReference type="NCBI Taxonomy" id="3988"/>
    <lineage>
        <taxon>Eukaryota</taxon>
        <taxon>Viridiplantae</taxon>
        <taxon>Streptophyta</taxon>
        <taxon>Embryophyta</taxon>
        <taxon>Tracheophyta</taxon>
        <taxon>Spermatophyta</taxon>
        <taxon>Magnoliopsida</taxon>
        <taxon>eudicotyledons</taxon>
        <taxon>Gunneridae</taxon>
        <taxon>Pentapetalae</taxon>
        <taxon>rosids</taxon>
        <taxon>fabids</taxon>
        <taxon>Malpighiales</taxon>
        <taxon>Euphorbiaceae</taxon>
        <taxon>Acalyphoideae</taxon>
        <taxon>Acalypheae</taxon>
        <taxon>Ricinus</taxon>
    </lineage>
</organism>
<protein>
    <submittedName>
        <fullName evidence="1">Uncharacterized protein</fullName>
    </submittedName>
</protein>
<evidence type="ECO:0000313" key="1">
    <source>
        <dbReference type="EMBL" id="EEF34898.1"/>
    </source>
</evidence>
<dbReference type="EMBL" id="EQ974044">
    <property type="protein sequence ID" value="EEF34898.1"/>
    <property type="molecule type" value="Genomic_DNA"/>
</dbReference>
<reference evidence="2" key="1">
    <citation type="journal article" date="2010" name="Nat. Biotechnol.">
        <title>Draft genome sequence of the oilseed species Ricinus communis.</title>
        <authorList>
            <person name="Chan A.P."/>
            <person name="Crabtree J."/>
            <person name="Zhao Q."/>
            <person name="Lorenzi H."/>
            <person name="Orvis J."/>
            <person name="Puiu D."/>
            <person name="Melake-Berhan A."/>
            <person name="Jones K.M."/>
            <person name="Redman J."/>
            <person name="Chen G."/>
            <person name="Cahoon E.B."/>
            <person name="Gedil M."/>
            <person name="Stanke M."/>
            <person name="Haas B.J."/>
            <person name="Wortman J.R."/>
            <person name="Fraser-Liggett C.M."/>
            <person name="Ravel J."/>
            <person name="Rabinowicz P.D."/>
        </authorList>
    </citation>
    <scope>NUCLEOTIDE SEQUENCE [LARGE SCALE GENOMIC DNA]</scope>
    <source>
        <strain evidence="2">cv. Hale</strain>
    </source>
</reference>
<name>B9SND1_RICCO</name>
<dbReference type="Proteomes" id="UP000008311">
    <property type="component" value="Unassembled WGS sequence"/>
</dbReference>
<gene>
    <name evidence="1" type="ORF">RCOM_0174850</name>
</gene>
<evidence type="ECO:0000313" key="2">
    <source>
        <dbReference type="Proteomes" id="UP000008311"/>
    </source>
</evidence>
<dbReference type="InParanoid" id="B9SND1"/>
<sequence>MGALRRWDVGSPVPSWELNRVARAKAWASLFLEWREPREAGFTEEQKPPSLEYFFSFSFKN</sequence>
<keyword evidence="2" id="KW-1185">Reference proteome</keyword>
<proteinExistence type="predicted"/>
<dbReference type="AntiFam" id="ANF00038">
    <property type="entry name" value="Overlaps SRP RNA, same strand"/>
</dbReference>
<accession>B9SND1</accession>
<dbReference type="AlphaFoldDB" id="B9SND1"/>